<keyword evidence="1" id="KW-0812">Transmembrane</keyword>
<organism evidence="2 3">
    <name type="scientific">Candidatus Brocadia carolinensis</name>
    <dbReference type="NCBI Taxonomy" id="1004156"/>
    <lineage>
        <taxon>Bacteria</taxon>
        <taxon>Pseudomonadati</taxon>
        <taxon>Planctomycetota</taxon>
        <taxon>Candidatus Brocadiia</taxon>
        <taxon>Candidatus Brocadiales</taxon>
        <taxon>Candidatus Brocadiaceae</taxon>
        <taxon>Candidatus Brocadia</taxon>
    </lineage>
</organism>
<dbReference type="Proteomes" id="UP000189681">
    <property type="component" value="Unassembled WGS sequence"/>
</dbReference>
<comment type="caution">
    <text evidence="2">The sequence shown here is derived from an EMBL/GenBank/DDBJ whole genome shotgun (WGS) entry which is preliminary data.</text>
</comment>
<evidence type="ECO:0000313" key="3">
    <source>
        <dbReference type="Proteomes" id="UP000189681"/>
    </source>
</evidence>
<sequence length="83" mass="9565">MFVMLMLAINEAGIVALTIPFIFIVFHRVLRALWFENFLLSDAMMFRCVPTPKCMYLSMFFSVRGLTETSKIFSWFQGAAKAV</sequence>
<feature type="transmembrane region" description="Helical" evidence="1">
    <location>
        <begin position="12"/>
        <end position="30"/>
    </location>
</feature>
<proteinExistence type="predicted"/>
<gene>
    <name evidence="2" type="ORF">AYP45_03505</name>
</gene>
<evidence type="ECO:0000313" key="2">
    <source>
        <dbReference type="EMBL" id="OOP57395.1"/>
    </source>
</evidence>
<keyword evidence="1" id="KW-0472">Membrane</keyword>
<protein>
    <submittedName>
        <fullName evidence="2">Uncharacterized protein</fullName>
    </submittedName>
</protein>
<dbReference type="AlphaFoldDB" id="A0A1V4AWA3"/>
<keyword evidence="1" id="KW-1133">Transmembrane helix</keyword>
<reference evidence="2 3" key="1">
    <citation type="journal article" date="2017" name="Water Res.">
        <title>Discovery and metagenomic analysis of an anammox bacterial enrichment related to Candidatus "Brocadia caroliniensis" in a full-scale glycerol-fed nitritation-denitritation separate centrate treatment process.</title>
        <authorList>
            <person name="Park H."/>
            <person name="Brotto A.C."/>
            <person name="van Loosdrecht M.C."/>
            <person name="Chandran K."/>
        </authorList>
    </citation>
    <scope>NUCLEOTIDE SEQUENCE [LARGE SCALE GENOMIC DNA]</scope>
    <source>
        <strain evidence="2">26THWARD</strain>
    </source>
</reference>
<dbReference type="EMBL" id="AYTS01000034">
    <property type="protein sequence ID" value="OOP57395.1"/>
    <property type="molecule type" value="Genomic_DNA"/>
</dbReference>
<evidence type="ECO:0000256" key="1">
    <source>
        <dbReference type="SAM" id="Phobius"/>
    </source>
</evidence>
<name>A0A1V4AWA3_9BACT</name>
<accession>A0A1V4AWA3</accession>